<feature type="domain" description="AB hydrolase-1" evidence="2">
    <location>
        <begin position="35"/>
        <end position="266"/>
    </location>
</feature>
<evidence type="ECO:0000313" key="3">
    <source>
        <dbReference type="EMBL" id="TLS35219.1"/>
    </source>
</evidence>
<dbReference type="OrthoDB" id="9796770at2"/>
<sequence length="283" mass="32047">MEKWDQQIVKTDRGCFEIFTKGKGDPVCVSHHYSQFNASGDHFAGQFLPGYKVYLVNLKGAGNSDAEEDEHELSMVEAVKDLEAVRESLKIRKWTFAGHSTGGMIGILYGIMASSSLNALIIVSAASSQYAESPRCIYNPDHPNFQKMQDLFEELKQPGLAVEKKKEIASGRMKLQLYKPENYQQYISPSVNKNLSSKRLNYFSIYEYGEFDLTDRLSEIKVPTLVICGKHDVACPAPYSEEINQGVQGSVLKLFKESNHYPFLEEKELFKETVEEFLETTLL</sequence>
<protein>
    <submittedName>
        <fullName evidence="3">Alpha/beta hydrolase</fullName>
    </submittedName>
</protein>
<dbReference type="InterPro" id="IPR050266">
    <property type="entry name" value="AB_hydrolase_sf"/>
</dbReference>
<dbReference type="EMBL" id="SWLG01000026">
    <property type="protein sequence ID" value="TLS35219.1"/>
    <property type="molecule type" value="Genomic_DNA"/>
</dbReference>
<dbReference type="PANTHER" id="PTHR43798:SF31">
    <property type="entry name" value="AB HYDROLASE SUPERFAMILY PROTEIN YCLE"/>
    <property type="match status" value="1"/>
</dbReference>
<dbReference type="AlphaFoldDB" id="A0A5R9EXE6"/>
<keyword evidence="4" id="KW-1185">Reference proteome</keyword>
<keyword evidence="1 3" id="KW-0378">Hydrolase</keyword>
<dbReference type="RefSeq" id="WP_138129292.1">
    <property type="nucleotide sequence ID" value="NZ_SWLG01000026.1"/>
</dbReference>
<dbReference type="Gene3D" id="3.40.50.1820">
    <property type="entry name" value="alpha/beta hydrolase"/>
    <property type="match status" value="1"/>
</dbReference>
<dbReference type="SUPFAM" id="SSF53474">
    <property type="entry name" value="alpha/beta-Hydrolases"/>
    <property type="match status" value="1"/>
</dbReference>
<evidence type="ECO:0000259" key="2">
    <source>
        <dbReference type="Pfam" id="PF00561"/>
    </source>
</evidence>
<dbReference type="InterPro" id="IPR029058">
    <property type="entry name" value="AB_hydrolase_fold"/>
</dbReference>
<dbReference type="GO" id="GO:0016787">
    <property type="term" value="F:hydrolase activity"/>
    <property type="evidence" value="ECO:0007669"/>
    <property type="project" value="UniProtKB-KW"/>
</dbReference>
<reference evidence="3 4" key="1">
    <citation type="submission" date="2019-04" db="EMBL/GenBank/DDBJ databases">
        <title>Bacillus caeni sp. nov., a bacterium isolated from mangrove sediment.</title>
        <authorList>
            <person name="Huang H."/>
            <person name="Mo K."/>
            <person name="Hu Y."/>
        </authorList>
    </citation>
    <scope>NUCLEOTIDE SEQUENCE [LARGE SCALE GENOMIC DNA]</scope>
    <source>
        <strain evidence="3 4">HB172195</strain>
    </source>
</reference>
<evidence type="ECO:0000256" key="1">
    <source>
        <dbReference type="ARBA" id="ARBA00022801"/>
    </source>
</evidence>
<dbReference type="PANTHER" id="PTHR43798">
    <property type="entry name" value="MONOACYLGLYCEROL LIPASE"/>
    <property type="match status" value="1"/>
</dbReference>
<dbReference type="Proteomes" id="UP000308230">
    <property type="component" value="Unassembled WGS sequence"/>
</dbReference>
<evidence type="ECO:0000313" key="4">
    <source>
        <dbReference type="Proteomes" id="UP000308230"/>
    </source>
</evidence>
<dbReference type="InterPro" id="IPR000073">
    <property type="entry name" value="AB_hydrolase_1"/>
</dbReference>
<dbReference type="Pfam" id="PF00561">
    <property type="entry name" value="Abhydrolase_1"/>
    <property type="match status" value="1"/>
</dbReference>
<accession>A0A5R9EXE6</accession>
<proteinExistence type="predicted"/>
<organism evidence="3 4">
    <name type="scientific">Exobacillus caeni</name>
    <dbReference type="NCBI Taxonomy" id="2574798"/>
    <lineage>
        <taxon>Bacteria</taxon>
        <taxon>Bacillati</taxon>
        <taxon>Bacillota</taxon>
        <taxon>Bacilli</taxon>
        <taxon>Bacillales</taxon>
        <taxon>Guptibacillaceae</taxon>
        <taxon>Exobacillus</taxon>
    </lineage>
</organism>
<dbReference type="PRINTS" id="PR00111">
    <property type="entry name" value="ABHYDROLASE"/>
</dbReference>
<gene>
    <name evidence="3" type="ORF">FCL54_21720</name>
</gene>
<dbReference type="GO" id="GO:0016020">
    <property type="term" value="C:membrane"/>
    <property type="evidence" value="ECO:0007669"/>
    <property type="project" value="TreeGrafter"/>
</dbReference>
<name>A0A5R9EXE6_9BACL</name>
<comment type="caution">
    <text evidence="3">The sequence shown here is derived from an EMBL/GenBank/DDBJ whole genome shotgun (WGS) entry which is preliminary data.</text>
</comment>